<dbReference type="EMBL" id="SWND01000001">
    <property type="protein sequence ID" value="NFF00381.1"/>
    <property type="molecule type" value="Genomic_DNA"/>
</dbReference>
<gene>
    <name evidence="1" type="ORF">FCV25_01035</name>
</gene>
<evidence type="ECO:0000313" key="2">
    <source>
        <dbReference type="Proteomes" id="UP000472521"/>
    </source>
</evidence>
<protein>
    <submittedName>
        <fullName evidence="1">Uncharacterized protein</fullName>
    </submittedName>
</protein>
<proteinExistence type="predicted"/>
<evidence type="ECO:0000313" key="1">
    <source>
        <dbReference type="EMBL" id="NFF00381.1"/>
    </source>
</evidence>
<comment type="caution">
    <text evidence="1">The sequence shown here is derived from an EMBL/GenBank/DDBJ whole genome shotgun (WGS) entry which is preliminary data.</text>
</comment>
<accession>A0A846I7X6</accession>
<dbReference type="Proteomes" id="UP000472521">
    <property type="component" value="Unassembled WGS sequence"/>
</dbReference>
<dbReference type="AlphaFoldDB" id="A0A846I7X6"/>
<reference evidence="1 2" key="1">
    <citation type="submission" date="2019-04" db="EMBL/GenBank/DDBJ databases">
        <title>Genome sequencing of Clostridium botulinum Groups I-IV and Clostridium butyricum.</title>
        <authorList>
            <person name="Brunt J."/>
            <person name="Van Vliet A.H.M."/>
            <person name="Stringer S.C."/>
            <person name="Carter A.T."/>
            <person name="Peck M.W."/>
        </authorList>
    </citation>
    <scope>NUCLEOTIDE SEQUENCE [LARGE SCALE GENOMIC DNA]</scope>
    <source>
        <strain evidence="1 2">IFR 18/054</strain>
    </source>
</reference>
<organism evidence="1 2">
    <name type="scientific">Clostridium botulinum</name>
    <dbReference type="NCBI Taxonomy" id="1491"/>
    <lineage>
        <taxon>Bacteria</taxon>
        <taxon>Bacillati</taxon>
        <taxon>Bacillota</taxon>
        <taxon>Clostridia</taxon>
        <taxon>Eubacteriales</taxon>
        <taxon>Clostridiaceae</taxon>
        <taxon>Clostridium</taxon>
    </lineage>
</organism>
<sequence>MLKNFFQPFAIFYKDRDKAYLKAYISMPRIYFKIKCGLKILLLIIRLISY</sequence>
<name>A0A846I7X6_CLOBO</name>